<evidence type="ECO:0000313" key="1">
    <source>
        <dbReference type="EMBL" id="CAG7831078.1"/>
    </source>
</evidence>
<comment type="caution">
    <text evidence="1">The sequence shown here is derived from an EMBL/GenBank/DDBJ whole genome shotgun (WGS) entry which is preliminary data.</text>
</comment>
<reference evidence="1" key="1">
    <citation type="submission" date="2021-06" db="EMBL/GenBank/DDBJ databases">
        <authorList>
            <person name="Hodson N. C."/>
            <person name="Mongue J. A."/>
            <person name="Jaron S. K."/>
        </authorList>
    </citation>
    <scope>NUCLEOTIDE SEQUENCE</scope>
</reference>
<keyword evidence="2" id="KW-1185">Reference proteome</keyword>
<gene>
    <name evidence="1" type="ORF">AFUS01_LOCUS40838</name>
</gene>
<accession>A0A8J2L9F3</accession>
<name>A0A8J2L9F3_9HEXA</name>
<proteinExistence type="predicted"/>
<dbReference type="EMBL" id="CAJVCH010558863">
    <property type="protein sequence ID" value="CAG7831078.1"/>
    <property type="molecule type" value="Genomic_DNA"/>
</dbReference>
<sequence>MKATIFPPYIKFLMDSLKSYTSPPVSITLKEYLLPMNTNITGDSRRHGRGILKIPPMIKSPPDFMMLNQFKLGGPQNGIHL</sequence>
<dbReference type="Proteomes" id="UP000708208">
    <property type="component" value="Unassembled WGS sequence"/>
</dbReference>
<dbReference type="AlphaFoldDB" id="A0A8J2L9F3"/>
<protein>
    <submittedName>
        <fullName evidence="1">Uncharacterized protein</fullName>
    </submittedName>
</protein>
<evidence type="ECO:0000313" key="2">
    <source>
        <dbReference type="Proteomes" id="UP000708208"/>
    </source>
</evidence>
<organism evidence="1 2">
    <name type="scientific">Allacma fusca</name>
    <dbReference type="NCBI Taxonomy" id="39272"/>
    <lineage>
        <taxon>Eukaryota</taxon>
        <taxon>Metazoa</taxon>
        <taxon>Ecdysozoa</taxon>
        <taxon>Arthropoda</taxon>
        <taxon>Hexapoda</taxon>
        <taxon>Collembola</taxon>
        <taxon>Symphypleona</taxon>
        <taxon>Sminthuridae</taxon>
        <taxon>Allacma</taxon>
    </lineage>
</organism>